<dbReference type="InterPro" id="IPR008589">
    <property type="entry name" value="MupG"/>
</dbReference>
<dbReference type="Gene3D" id="2.40.100.10">
    <property type="entry name" value="Cyclophilin-like"/>
    <property type="match status" value="1"/>
</dbReference>
<evidence type="ECO:0000313" key="4">
    <source>
        <dbReference type="Proteomes" id="UP000019254"/>
    </source>
</evidence>
<organism evidence="3 4">
    <name type="scientific">Listeria cornellensis FSL F6-0969</name>
    <dbReference type="NCBI Taxonomy" id="1265820"/>
    <lineage>
        <taxon>Bacteria</taxon>
        <taxon>Bacillati</taxon>
        <taxon>Bacillota</taxon>
        <taxon>Bacilli</taxon>
        <taxon>Bacillales</taxon>
        <taxon>Listeriaceae</taxon>
        <taxon>Listeria</taxon>
    </lineage>
</organism>
<dbReference type="EMBL" id="AODE01000019">
    <property type="protein sequence ID" value="EUJ29531.1"/>
    <property type="molecule type" value="Genomic_DNA"/>
</dbReference>
<accession>W7C1Q5</accession>
<proteinExistence type="predicted"/>
<dbReference type="STRING" id="1265820.PCORN_10207"/>
<dbReference type="AlphaFoldDB" id="W7C1Q5"/>
<gene>
    <name evidence="3" type="ORF">PCORN_10207</name>
</gene>
<evidence type="ECO:0000259" key="1">
    <source>
        <dbReference type="Pfam" id="PF05913"/>
    </source>
</evidence>
<dbReference type="Pfam" id="PF19200">
    <property type="entry name" value="MupG_N"/>
    <property type="match status" value="1"/>
</dbReference>
<dbReference type="InterPro" id="IPR029000">
    <property type="entry name" value="Cyclophilin-like_dom_sf"/>
</dbReference>
<evidence type="ECO:0000313" key="3">
    <source>
        <dbReference type="EMBL" id="EUJ29531.1"/>
    </source>
</evidence>
<sequence length="181" mass="20112">MPGDSEKRQPLFEGLPTLEKHRYSHPFAAALELETLGVDNIYIGDPSLQTQTTEQFAALAKDGTLLLNCKLAPSLDPHIKKYLLNPDNNRMDPARDLIRLEKSRPALAKLDISPTLSNTRPIGSILIDNNLFGRYQGEITIALRDLPVEPKTNNIGHVTPESIGLLPFVKPGQALQLRQHH</sequence>
<dbReference type="SUPFAM" id="SSF50891">
    <property type="entry name" value="Cyclophilin-like"/>
    <property type="match status" value="1"/>
</dbReference>
<feature type="domain" description="6-phospho-N-acetylmuramidase N-terminal" evidence="2">
    <location>
        <begin position="2"/>
        <end position="57"/>
    </location>
</feature>
<dbReference type="Pfam" id="PF05913">
    <property type="entry name" value="MupG_C"/>
    <property type="match status" value="1"/>
</dbReference>
<dbReference type="Gene3D" id="3.20.20.70">
    <property type="entry name" value="Aldolase class I"/>
    <property type="match status" value="1"/>
</dbReference>
<comment type="caution">
    <text evidence="3">The sequence shown here is derived from an EMBL/GenBank/DDBJ whole genome shotgun (WGS) entry which is preliminary data.</text>
</comment>
<evidence type="ECO:0000259" key="2">
    <source>
        <dbReference type="Pfam" id="PF19200"/>
    </source>
</evidence>
<dbReference type="PANTHER" id="PTHR38435">
    <property type="match status" value="1"/>
</dbReference>
<reference evidence="3 4" key="1">
    <citation type="journal article" date="2014" name="Int. J. Syst. Evol. Microbiol.">
        <title>Listeria floridensis sp. nov., Listeria aquatica sp. nov., Listeria cornellensis sp. nov., Listeria riparia sp. nov. and Listeria grandensis sp. nov., from agricultural and natural environments.</title>
        <authorList>
            <person name="den Bakker H.C."/>
            <person name="Warchocki S."/>
            <person name="Wright E.M."/>
            <person name="Allred A.F."/>
            <person name="Ahlstrom C."/>
            <person name="Manuel C.S."/>
            <person name="Stasiewicz M.J."/>
            <person name="Burrell A."/>
            <person name="Roof S."/>
            <person name="Strawn L."/>
            <person name="Fortes E.D."/>
            <person name="Nightingale K.K."/>
            <person name="Kephart D."/>
            <person name="Wiedmann M."/>
        </authorList>
    </citation>
    <scope>NUCLEOTIDE SEQUENCE [LARGE SCALE GENOMIC DNA]</scope>
    <source>
        <strain evidence="4">FSL F6-969</strain>
    </source>
</reference>
<dbReference type="PANTHER" id="PTHR38435:SF2">
    <property type="entry name" value="DUF871 DOMAIN-CONTAINING PROTEIN"/>
    <property type="match status" value="1"/>
</dbReference>
<dbReference type="SUPFAM" id="SSF51445">
    <property type="entry name" value="(Trans)glycosidases"/>
    <property type="match status" value="1"/>
</dbReference>
<name>W7C1Q5_9LIST</name>
<dbReference type="PATRIC" id="fig|1265820.5.peg.1999"/>
<keyword evidence="4" id="KW-1185">Reference proteome</keyword>
<dbReference type="InterPro" id="IPR013785">
    <property type="entry name" value="Aldolase_TIM"/>
</dbReference>
<feature type="domain" description="6-phospho-N-acetylmuramidase C-terminal" evidence="1">
    <location>
        <begin position="67"/>
        <end position="177"/>
    </location>
</feature>
<dbReference type="InterPro" id="IPR043894">
    <property type="entry name" value="MupG_C"/>
</dbReference>
<dbReference type="Proteomes" id="UP000019254">
    <property type="component" value="Unassembled WGS sequence"/>
</dbReference>
<dbReference type="InterPro" id="IPR017853">
    <property type="entry name" value="GH"/>
</dbReference>
<dbReference type="InterPro" id="IPR043797">
    <property type="entry name" value="MupG_N"/>
</dbReference>
<protein>
    <submittedName>
        <fullName evidence="3">Outer surface protein</fullName>
    </submittedName>
</protein>